<dbReference type="EMBL" id="KV878346">
    <property type="protein sequence ID" value="OJJ45097.1"/>
    <property type="molecule type" value="Genomic_DNA"/>
</dbReference>
<evidence type="ECO:0000313" key="12">
    <source>
        <dbReference type="EMBL" id="OJJ45097.1"/>
    </source>
</evidence>
<sequence length="328" mass="38089">MASHRKKQSDIDSLNRFWKSHSWTTPLSLLVAVLLATPSPVLRRFVFLSYKDGEDDLYGKGAWDLAFVAFYTLVLSVTRELVMQEILLPLARTWGLRSRRKQQRFMEQAYTVVYFGILGPVGVYVMRSTPVWYFNTRGMYELYPHRMHSAAVKGYYLLQAAYWAQQALVMVLGLERPRRDYAELVGHHLVTLALIALSYRFHFVYIGLAVYLTHDISDFFLAMSKCMLYVNSIAAPPMYLFTLLSWIYLRNYQNLRILVSLVTEFRTVGPYTLDWAAEQYKCGLSNAVTLVLLSALQGLNLFWLAALLRNLYRYVVYRVAKDDRSDDE</sequence>
<dbReference type="Proteomes" id="UP000184188">
    <property type="component" value="Unassembled WGS sequence"/>
</dbReference>
<evidence type="ECO:0000256" key="7">
    <source>
        <dbReference type="ARBA" id="ARBA00023136"/>
    </source>
</evidence>
<proteinExistence type="inferred from homology"/>
<dbReference type="VEuPathDB" id="FungiDB:ASPZODRAFT_70314"/>
<feature type="transmembrane region" description="Helical" evidence="10">
    <location>
        <begin position="112"/>
        <end position="134"/>
    </location>
</feature>
<keyword evidence="4 9" id="KW-0812">Transmembrane</keyword>
<evidence type="ECO:0000256" key="1">
    <source>
        <dbReference type="ARBA" id="ARBA00004477"/>
    </source>
</evidence>
<evidence type="ECO:0000256" key="5">
    <source>
        <dbReference type="ARBA" id="ARBA00022824"/>
    </source>
</evidence>
<evidence type="ECO:0000313" key="13">
    <source>
        <dbReference type="Proteomes" id="UP000184188"/>
    </source>
</evidence>
<name>A0A1L9SDC9_9EURO</name>
<keyword evidence="8" id="KW-0325">Glycoprotein</keyword>
<dbReference type="PROSITE" id="PS50922">
    <property type="entry name" value="TLC"/>
    <property type="match status" value="1"/>
</dbReference>
<comment type="similarity">
    <text evidence="2">Belongs to the sphingosine N-acyltransferase family.</text>
</comment>
<dbReference type="PANTHER" id="PTHR12560">
    <property type="entry name" value="LONGEVITY ASSURANCE FACTOR 1 LAG1"/>
    <property type="match status" value="1"/>
</dbReference>
<feature type="transmembrane region" description="Helical" evidence="10">
    <location>
        <begin position="228"/>
        <end position="249"/>
    </location>
</feature>
<dbReference type="InterPro" id="IPR006634">
    <property type="entry name" value="TLC-dom"/>
</dbReference>
<dbReference type="PANTHER" id="PTHR12560:SF11">
    <property type="entry name" value="CERAMIDE SYNTHASE LAC1-RELATED"/>
    <property type="match status" value="1"/>
</dbReference>
<dbReference type="PIRSF" id="PIRSF005225">
    <property type="entry name" value="LAG1_LAC1"/>
    <property type="match status" value="1"/>
</dbReference>
<dbReference type="RefSeq" id="XP_022579607.1">
    <property type="nucleotide sequence ID" value="XM_022729659.1"/>
</dbReference>
<feature type="transmembrane region" description="Helical" evidence="10">
    <location>
        <begin position="154"/>
        <end position="174"/>
    </location>
</feature>
<feature type="domain" description="TLC" evidence="11">
    <location>
        <begin position="100"/>
        <end position="316"/>
    </location>
</feature>
<evidence type="ECO:0000256" key="10">
    <source>
        <dbReference type="SAM" id="Phobius"/>
    </source>
</evidence>
<evidence type="ECO:0000256" key="9">
    <source>
        <dbReference type="PROSITE-ProRule" id="PRU00205"/>
    </source>
</evidence>
<dbReference type="STRING" id="1073090.A0A1L9SDC9"/>
<evidence type="ECO:0000256" key="3">
    <source>
        <dbReference type="ARBA" id="ARBA00022679"/>
    </source>
</evidence>
<evidence type="ECO:0000256" key="4">
    <source>
        <dbReference type="ARBA" id="ARBA00022692"/>
    </source>
</evidence>
<dbReference type="GO" id="GO:0050291">
    <property type="term" value="F:sphingosine N-acyltransferase activity"/>
    <property type="evidence" value="ECO:0007669"/>
    <property type="project" value="InterPro"/>
</dbReference>
<keyword evidence="5" id="KW-0256">Endoplasmic reticulum</keyword>
<evidence type="ECO:0000256" key="6">
    <source>
        <dbReference type="ARBA" id="ARBA00022989"/>
    </source>
</evidence>
<organism evidence="12 13">
    <name type="scientific">Penicilliopsis zonata CBS 506.65</name>
    <dbReference type="NCBI Taxonomy" id="1073090"/>
    <lineage>
        <taxon>Eukaryota</taxon>
        <taxon>Fungi</taxon>
        <taxon>Dikarya</taxon>
        <taxon>Ascomycota</taxon>
        <taxon>Pezizomycotina</taxon>
        <taxon>Eurotiomycetes</taxon>
        <taxon>Eurotiomycetidae</taxon>
        <taxon>Eurotiales</taxon>
        <taxon>Aspergillaceae</taxon>
        <taxon>Penicilliopsis</taxon>
    </lineage>
</organism>
<dbReference type="GeneID" id="34616123"/>
<keyword evidence="13" id="KW-1185">Reference proteome</keyword>
<evidence type="ECO:0000256" key="8">
    <source>
        <dbReference type="ARBA" id="ARBA00023180"/>
    </source>
</evidence>
<feature type="transmembrane region" description="Helical" evidence="10">
    <location>
        <begin position="287"/>
        <end position="308"/>
    </location>
</feature>
<keyword evidence="7 9" id="KW-0472">Membrane</keyword>
<dbReference type="SMART" id="SM00724">
    <property type="entry name" value="TLC"/>
    <property type="match status" value="1"/>
</dbReference>
<evidence type="ECO:0000256" key="2">
    <source>
        <dbReference type="ARBA" id="ARBA00009808"/>
    </source>
</evidence>
<keyword evidence="6 10" id="KW-1133">Transmembrane helix</keyword>
<dbReference type="Pfam" id="PF03798">
    <property type="entry name" value="TRAM_LAG1_CLN8"/>
    <property type="match status" value="1"/>
</dbReference>
<evidence type="ECO:0000259" key="11">
    <source>
        <dbReference type="PROSITE" id="PS50922"/>
    </source>
</evidence>
<reference evidence="13" key="1">
    <citation type="journal article" date="2017" name="Genome Biol.">
        <title>Comparative genomics reveals high biological diversity and specific adaptations in the industrially and medically important fungal genus Aspergillus.</title>
        <authorList>
            <person name="de Vries R.P."/>
            <person name="Riley R."/>
            <person name="Wiebenga A."/>
            <person name="Aguilar-Osorio G."/>
            <person name="Amillis S."/>
            <person name="Uchima C.A."/>
            <person name="Anderluh G."/>
            <person name="Asadollahi M."/>
            <person name="Askin M."/>
            <person name="Barry K."/>
            <person name="Battaglia E."/>
            <person name="Bayram O."/>
            <person name="Benocci T."/>
            <person name="Braus-Stromeyer S.A."/>
            <person name="Caldana C."/>
            <person name="Canovas D."/>
            <person name="Cerqueira G.C."/>
            <person name="Chen F."/>
            <person name="Chen W."/>
            <person name="Choi C."/>
            <person name="Clum A."/>
            <person name="Dos Santos R.A."/>
            <person name="Damasio A.R."/>
            <person name="Diallinas G."/>
            <person name="Emri T."/>
            <person name="Fekete E."/>
            <person name="Flipphi M."/>
            <person name="Freyberg S."/>
            <person name="Gallo A."/>
            <person name="Gournas C."/>
            <person name="Habgood R."/>
            <person name="Hainaut M."/>
            <person name="Harispe M.L."/>
            <person name="Henrissat B."/>
            <person name="Hilden K.S."/>
            <person name="Hope R."/>
            <person name="Hossain A."/>
            <person name="Karabika E."/>
            <person name="Karaffa L."/>
            <person name="Karanyi Z."/>
            <person name="Krasevec N."/>
            <person name="Kuo A."/>
            <person name="Kusch H."/>
            <person name="LaButti K."/>
            <person name="Lagendijk E.L."/>
            <person name="Lapidus A."/>
            <person name="Levasseur A."/>
            <person name="Lindquist E."/>
            <person name="Lipzen A."/>
            <person name="Logrieco A.F."/>
            <person name="MacCabe A."/>
            <person name="Maekelae M.R."/>
            <person name="Malavazi I."/>
            <person name="Melin P."/>
            <person name="Meyer V."/>
            <person name="Mielnichuk N."/>
            <person name="Miskei M."/>
            <person name="Molnar A.P."/>
            <person name="Mule G."/>
            <person name="Ngan C.Y."/>
            <person name="Orejas M."/>
            <person name="Orosz E."/>
            <person name="Ouedraogo J.P."/>
            <person name="Overkamp K.M."/>
            <person name="Park H.-S."/>
            <person name="Perrone G."/>
            <person name="Piumi F."/>
            <person name="Punt P.J."/>
            <person name="Ram A.F."/>
            <person name="Ramon A."/>
            <person name="Rauscher S."/>
            <person name="Record E."/>
            <person name="Riano-Pachon D.M."/>
            <person name="Robert V."/>
            <person name="Roehrig J."/>
            <person name="Ruller R."/>
            <person name="Salamov A."/>
            <person name="Salih N.S."/>
            <person name="Samson R.A."/>
            <person name="Sandor E."/>
            <person name="Sanguinetti M."/>
            <person name="Schuetze T."/>
            <person name="Sepcic K."/>
            <person name="Shelest E."/>
            <person name="Sherlock G."/>
            <person name="Sophianopoulou V."/>
            <person name="Squina F.M."/>
            <person name="Sun H."/>
            <person name="Susca A."/>
            <person name="Todd R.B."/>
            <person name="Tsang A."/>
            <person name="Unkles S.E."/>
            <person name="van de Wiele N."/>
            <person name="van Rossen-Uffink D."/>
            <person name="Oliveira J.V."/>
            <person name="Vesth T.C."/>
            <person name="Visser J."/>
            <person name="Yu J.-H."/>
            <person name="Zhou M."/>
            <person name="Andersen M.R."/>
            <person name="Archer D.B."/>
            <person name="Baker S.E."/>
            <person name="Benoit I."/>
            <person name="Brakhage A.A."/>
            <person name="Braus G.H."/>
            <person name="Fischer R."/>
            <person name="Frisvad J.C."/>
            <person name="Goldman G.H."/>
            <person name="Houbraken J."/>
            <person name="Oakley B."/>
            <person name="Pocsi I."/>
            <person name="Scazzocchio C."/>
            <person name="Seiboth B."/>
            <person name="vanKuyk P.A."/>
            <person name="Wortman J."/>
            <person name="Dyer P.S."/>
            <person name="Grigoriev I.V."/>
        </authorList>
    </citation>
    <scope>NUCLEOTIDE SEQUENCE [LARGE SCALE GENOMIC DNA]</scope>
    <source>
        <strain evidence="13">CBS 506.65</strain>
    </source>
</reference>
<keyword evidence="3" id="KW-0808">Transferase</keyword>
<feature type="transmembrane region" description="Helical" evidence="10">
    <location>
        <begin position="67"/>
        <end position="91"/>
    </location>
</feature>
<dbReference type="GO" id="GO:0046513">
    <property type="term" value="P:ceramide biosynthetic process"/>
    <property type="evidence" value="ECO:0007669"/>
    <property type="project" value="InterPro"/>
</dbReference>
<accession>A0A1L9SDC9</accession>
<comment type="subcellular location">
    <subcellularLocation>
        <location evidence="1">Endoplasmic reticulum membrane</location>
        <topology evidence="1">Multi-pass membrane protein</topology>
    </subcellularLocation>
</comment>
<protein>
    <recommendedName>
        <fullName evidence="11">TLC domain-containing protein</fullName>
    </recommendedName>
</protein>
<dbReference type="InterPro" id="IPR016439">
    <property type="entry name" value="Lag1/Lac1-like"/>
</dbReference>
<dbReference type="OrthoDB" id="3053196at2759"/>
<dbReference type="AlphaFoldDB" id="A0A1L9SDC9"/>
<dbReference type="GO" id="GO:0005789">
    <property type="term" value="C:endoplasmic reticulum membrane"/>
    <property type="evidence" value="ECO:0007669"/>
    <property type="project" value="UniProtKB-SubCell"/>
</dbReference>
<gene>
    <name evidence="12" type="ORF">ASPZODRAFT_70314</name>
</gene>